<dbReference type="EC" id="3.2.1.21" evidence="3 12"/>
<dbReference type="SUPFAM" id="SSF51445">
    <property type="entry name" value="(Trans)glycosidases"/>
    <property type="match status" value="1"/>
</dbReference>
<comment type="catalytic activity">
    <reaction evidence="1 12">
        <text>Hydrolysis of terminal, non-reducing beta-D-glucosyl residues with release of beta-D-glucose.</text>
        <dbReference type="EC" id="3.2.1.21"/>
    </reaction>
</comment>
<sequence length="455" mass="50173">MITRAPATVAAASDAPFVWGVSTSSYQIEGAAAEDGKGPSIWDTYCRQPGRITDNDTGDVACDHYHRYAEDVALMKALGVGAYRFSVAWPRVQPKGRGAVNEAGLAFYDRLIDALLEARIEPWLCLYHWDLPQALGDLGGWANRDCAFWFADYAALIARRYGDRVKRFATFNESSVFTLFGFVMGGQAPGIADRTMFHRAIHHVNLAHGGAIDVLRSLVKDASLGIVHNIQPSRAATPAAEDVKAAALFDAYWNGAFADPQLLGHYPALIADLMEPWIAAGDIARICRPIDWFGLNHYSPLYMRAFDDNPIGVGWGAAPDSVPRTSFGWPIEPDAFRDTLLHVSKRYGLPVYVLENGRSNPDVVDEKGAVNDPDRIEFLKSYIGAMNQARAAGADVRGYFVWSLLDNFEWSSGFSQRFGIVYVDYATGQRIPKASYHWYADLIRATAPRPHSAAS</sequence>
<dbReference type="PROSITE" id="PS00572">
    <property type="entry name" value="GLYCOSYL_HYDROL_F1_1"/>
    <property type="match status" value="1"/>
</dbReference>
<dbReference type="NCBIfam" id="TIGR03356">
    <property type="entry name" value="BGL"/>
    <property type="match status" value="1"/>
</dbReference>
<feature type="binding site" evidence="10">
    <location>
        <position position="298"/>
    </location>
    <ligand>
        <name>substrate</name>
    </ligand>
</feature>
<evidence type="ECO:0000256" key="2">
    <source>
        <dbReference type="ARBA" id="ARBA00010838"/>
    </source>
</evidence>
<dbReference type="GO" id="GO:0005829">
    <property type="term" value="C:cytosol"/>
    <property type="evidence" value="ECO:0007669"/>
    <property type="project" value="TreeGrafter"/>
</dbReference>
<evidence type="ECO:0000256" key="9">
    <source>
        <dbReference type="PIRSR" id="PIRSR617736-1"/>
    </source>
</evidence>
<evidence type="ECO:0000256" key="11">
    <source>
        <dbReference type="PROSITE-ProRule" id="PRU10055"/>
    </source>
</evidence>
<evidence type="ECO:0000313" key="13">
    <source>
        <dbReference type="EMBL" id="RAI43151.1"/>
    </source>
</evidence>
<comment type="caution">
    <text evidence="13">The sequence shown here is derived from an EMBL/GenBank/DDBJ whole genome shotgun (WGS) entry which is preliminary data.</text>
</comment>
<feature type="binding site" evidence="10">
    <location>
        <position position="128"/>
    </location>
    <ligand>
        <name>substrate</name>
    </ligand>
</feature>
<dbReference type="Gene3D" id="3.20.20.80">
    <property type="entry name" value="Glycosidases"/>
    <property type="match status" value="1"/>
</dbReference>
<dbReference type="RefSeq" id="WP_111419977.1">
    <property type="nucleotide sequence ID" value="NZ_NPEX01000103.1"/>
</dbReference>
<dbReference type="Pfam" id="PF00232">
    <property type="entry name" value="Glyco_hydro_1"/>
    <property type="match status" value="1"/>
</dbReference>
<evidence type="ECO:0000256" key="1">
    <source>
        <dbReference type="ARBA" id="ARBA00000448"/>
    </source>
</evidence>
<proteinExistence type="inferred from homology"/>
<dbReference type="InterPro" id="IPR001360">
    <property type="entry name" value="Glyco_hydro_1"/>
</dbReference>
<feature type="binding site" evidence="10">
    <location>
        <position position="172"/>
    </location>
    <ligand>
        <name>substrate</name>
    </ligand>
</feature>
<feature type="binding site" evidence="10">
    <location>
        <begin position="409"/>
        <end position="410"/>
    </location>
    <ligand>
        <name>substrate</name>
    </ligand>
</feature>
<organism evidence="13 14">
    <name type="scientific">Rhodoplanes roseus</name>
    <dbReference type="NCBI Taxonomy" id="29409"/>
    <lineage>
        <taxon>Bacteria</taxon>
        <taxon>Pseudomonadati</taxon>
        <taxon>Pseudomonadota</taxon>
        <taxon>Alphaproteobacteria</taxon>
        <taxon>Hyphomicrobiales</taxon>
        <taxon>Nitrobacteraceae</taxon>
        <taxon>Rhodoplanes</taxon>
    </lineage>
</organism>
<dbReference type="AlphaFoldDB" id="A0A327KY10"/>
<keyword evidence="6" id="KW-0119">Carbohydrate metabolism</keyword>
<evidence type="ECO:0000256" key="3">
    <source>
        <dbReference type="ARBA" id="ARBA00012744"/>
    </source>
</evidence>
<evidence type="ECO:0000313" key="14">
    <source>
        <dbReference type="Proteomes" id="UP000249130"/>
    </source>
</evidence>
<name>A0A327KY10_9BRAD</name>
<keyword evidence="5" id="KW-0136">Cellulose degradation</keyword>
<dbReference type="InterPro" id="IPR018120">
    <property type="entry name" value="Glyco_hydro_1_AS"/>
</dbReference>
<dbReference type="PROSITE" id="PS00653">
    <property type="entry name" value="GLYCOSYL_HYDROL_F1_2"/>
    <property type="match status" value="1"/>
</dbReference>
<feature type="active site" description="Nucleophile" evidence="9 11">
    <location>
        <position position="355"/>
    </location>
</feature>
<evidence type="ECO:0000256" key="8">
    <source>
        <dbReference type="ARBA" id="ARBA00023326"/>
    </source>
</evidence>
<dbReference type="InterPro" id="IPR017736">
    <property type="entry name" value="Glyco_hydro_1_beta-glucosidase"/>
</dbReference>
<dbReference type="PRINTS" id="PR00131">
    <property type="entry name" value="GLHYDRLASE1"/>
</dbReference>
<dbReference type="InterPro" id="IPR033132">
    <property type="entry name" value="GH_1_N_CS"/>
</dbReference>
<keyword evidence="7 12" id="KW-0326">Glycosidase</keyword>
<comment type="similarity">
    <text evidence="2 12">Belongs to the glycosyl hydrolase 1 family.</text>
</comment>
<dbReference type="Proteomes" id="UP000249130">
    <property type="component" value="Unassembled WGS sequence"/>
</dbReference>
<dbReference type="OrthoDB" id="9765195at2"/>
<evidence type="ECO:0000256" key="6">
    <source>
        <dbReference type="ARBA" id="ARBA00023277"/>
    </source>
</evidence>
<feature type="binding site" evidence="10">
    <location>
        <position position="27"/>
    </location>
    <ligand>
        <name>substrate</name>
    </ligand>
</feature>
<accession>A0A327KY10</accession>
<dbReference type="PANTHER" id="PTHR10353:SF36">
    <property type="entry name" value="LP05116P"/>
    <property type="match status" value="1"/>
</dbReference>
<evidence type="ECO:0000256" key="7">
    <source>
        <dbReference type="ARBA" id="ARBA00023295"/>
    </source>
</evidence>
<evidence type="ECO:0000256" key="10">
    <source>
        <dbReference type="PIRSR" id="PIRSR617736-2"/>
    </source>
</evidence>
<evidence type="ECO:0000256" key="5">
    <source>
        <dbReference type="ARBA" id="ARBA00023001"/>
    </source>
</evidence>
<dbReference type="GO" id="GO:0030245">
    <property type="term" value="P:cellulose catabolic process"/>
    <property type="evidence" value="ECO:0007669"/>
    <property type="project" value="UniProtKB-KW"/>
</dbReference>
<gene>
    <name evidence="13" type="ORF">CH341_15755</name>
</gene>
<feature type="binding site" evidence="10">
    <location>
        <position position="402"/>
    </location>
    <ligand>
        <name>substrate</name>
    </ligand>
</feature>
<keyword evidence="4 12" id="KW-0378">Hydrolase</keyword>
<dbReference type="GO" id="GO:0008422">
    <property type="term" value="F:beta-glucosidase activity"/>
    <property type="evidence" value="ECO:0007669"/>
    <property type="project" value="UniProtKB-EC"/>
</dbReference>
<dbReference type="InterPro" id="IPR017853">
    <property type="entry name" value="GH"/>
</dbReference>
<keyword evidence="14" id="KW-1185">Reference proteome</keyword>
<keyword evidence="8" id="KW-0624">Polysaccharide degradation</keyword>
<dbReference type="EMBL" id="NPEX01000103">
    <property type="protein sequence ID" value="RAI43151.1"/>
    <property type="molecule type" value="Genomic_DNA"/>
</dbReference>
<protein>
    <recommendedName>
        <fullName evidence="3 12">Beta-glucosidase</fullName>
        <ecNumber evidence="3 12">3.2.1.21</ecNumber>
    </recommendedName>
</protein>
<reference evidence="13 14" key="1">
    <citation type="submission" date="2017-07" db="EMBL/GenBank/DDBJ databases">
        <title>Draft Genome Sequences of Select Purple Nonsulfur Bacteria.</title>
        <authorList>
            <person name="Lasarre B."/>
            <person name="Mckinlay J.B."/>
        </authorList>
    </citation>
    <scope>NUCLEOTIDE SEQUENCE [LARGE SCALE GENOMIC DNA]</scope>
    <source>
        <strain evidence="13 14">DSM 5909</strain>
    </source>
</reference>
<feature type="active site" description="Proton donor" evidence="9">
    <location>
        <position position="173"/>
    </location>
</feature>
<dbReference type="PANTHER" id="PTHR10353">
    <property type="entry name" value="GLYCOSYL HYDROLASE"/>
    <property type="match status" value="1"/>
</dbReference>
<evidence type="ECO:0000256" key="12">
    <source>
        <dbReference type="RuleBase" id="RU361175"/>
    </source>
</evidence>
<evidence type="ECO:0000256" key="4">
    <source>
        <dbReference type="ARBA" id="ARBA00022801"/>
    </source>
</evidence>
<dbReference type="FunFam" id="3.20.20.80:FF:000004">
    <property type="entry name" value="Beta-glucosidase 6-phospho-beta-glucosidase"/>
    <property type="match status" value="1"/>
</dbReference>